<keyword evidence="9" id="KW-1185">Reference proteome</keyword>
<reference evidence="8 9" key="1">
    <citation type="submission" date="2024-05" db="EMBL/GenBank/DDBJ databases">
        <authorList>
            <person name="Wallberg A."/>
        </authorList>
    </citation>
    <scope>NUCLEOTIDE SEQUENCE [LARGE SCALE GENOMIC DNA]</scope>
</reference>
<proteinExistence type="predicted"/>
<evidence type="ECO:0000256" key="2">
    <source>
        <dbReference type="ARBA" id="ARBA00023180"/>
    </source>
</evidence>
<dbReference type="InterPro" id="IPR037359">
    <property type="entry name" value="NST/OST"/>
</dbReference>
<evidence type="ECO:0000313" key="8">
    <source>
        <dbReference type="EMBL" id="CAL4075779.1"/>
    </source>
</evidence>
<comment type="caution">
    <text evidence="8">The sequence shown here is derived from an EMBL/GenBank/DDBJ whole genome shotgun (WGS) entry which is preliminary data.</text>
</comment>
<keyword evidence="6" id="KW-0812">Transmembrane</keyword>
<dbReference type="SUPFAM" id="SSF52540">
    <property type="entry name" value="P-loop containing nucleoside triphosphate hydrolases"/>
    <property type="match status" value="1"/>
</dbReference>
<evidence type="ECO:0000256" key="3">
    <source>
        <dbReference type="PIRSR" id="PIRSR637359-1"/>
    </source>
</evidence>
<dbReference type="Proteomes" id="UP001497623">
    <property type="component" value="Unassembled WGS sequence"/>
</dbReference>
<sequence length="368" mass="42609">VLTSPHCGLVSEYARRSINAIMYQQTTWKSWLLRLGTLMTLLFTTLSVFLLSGMLSSSKKYIQEEIAIDSISNSALSSNNALSNSVLRINSALKSNSALKELNQTLQSRLPQVLIIGAKKCGTQALGDMLSMHPRIVRAKAEKHFFEDEFNNYERGIDWYQAQMPPTAEGQITIEITPRYFISPEVPSRVHDMNSSIKLLLIVRDPVTRIISDYAHVLHRNRMWEWKPLQPFSHEIFTPDGKVDKGNFIVRPSFYGLHMINWLKVFKQEQILILDGERFLLDPLTEVIKVEKFLNLPSALNSSNFYYSAKKGFYCMKNSEKDWCMDENKGREHPRVDPKVISKLRQYFAPFNKRFYKMIGQEFNWPII</sequence>
<dbReference type="EMBL" id="CAXKWB010004909">
    <property type="protein sequence ID" value="CAL4075779.1"/>
    <property type="molecule type" value="Genomic_DNA"/>
</dbReference>
<dbReference type="InterPro" id="IPR000863">
    <property type="entry name" value="Sulfotransferase_dom"/>
</dbReference>
<keyword evidence="6" id="KW-0472">Membrane</keyword>
<evidence type="ECO:0000256" key="4">
    <source>
        <dbReference type="PIRSR" id="PIRSR637359-2"/>
    </source>
</evidence>
<feature type="domain" description="Sulfotransferase" evidence="7">
    <location>
        <begin position="111"/>
        <end position="348"/>
    </location>
</feature>
<dbReference type="PANTHER" id="PTHR10605:SF65">
    <property type="entry name" value="GH20068P"/>
    <property type="match status" value="1"/>
</dbReference>
<feature type="binding site" evidence="4">
    <location>
        <begin position="329"/>
        <end position="333"/>
    </location>
    <ligand>
        <name>3'-phosphoadenylyl sulfate</name>
        <dbReference type="ChEBI" id="CHEBI:58339"/>
    </ligand>
</feature>
<dbReference type="Gene3D" id="3.40.50.300">
    <property type="entry name" value="P-loop containing nucleotide triphosphate hydrolases"/>
    <property type="match status" value="1"/>
</dbReference>
<feature type="binding site" evidence="4">
    <location>
        <position position="212"/>
    </location>
    <ligand>
        <name>3'-phosphoadenylyl sulfate</name>
        <dbReference type="ChEBI" id="CHEBI:58339"/>
    </ligand>
</feature>
<evidence type="ECO:0000256" key="1">
    <source>
        <dbReference type="ARBA" id="ARBA00022679"/>
    </source>
</evidence>
<keyword evidence="2" id="KW-0325">Glycoprotein</keyword>
<evidence type="ECO:0000256" key="5">
    <source>
        <dbReference type="PIRSR" id="PIRSR637359-3"/>
    </source>
</evidence>
<evidence type="ECO:0000259" key="7">
    <source>
        <dbReference type="Pfam" id="PF00685"/>
    </source>
</evidence>
<dbReference type="GO" id="GO:0008467">
    <property type="term" value="F:[heparan sulfate]-glucosamine 3-sulfotransferase activity"/>
    <property type="evidence" value="ECO:0007669"/>
    <property type="project" value="TreeGrafter"/>
</dbReference>
<feature type="binding site" evidence="4">
    <location>
        <position position="314"/>
    </location>
    <ligand>
        <name>3'-phosphoadenylyl sulfate</name>
        <dbReference type="ChEBI" id="CHEBI:58339"/>
    </ligand>
</feature>
<organism evidence="8 9">
    <name type="scientific">Meganyctiphanes norvegica</name>
    <name type="common">Northern krill</name>
    <name type="synonym">Thysanopoda norvegica</name>
    <dbReference type="NCBI Taxonomy" id="48144"/>
    <lineage>
        <taxon>Eukaryota</taxon>
        <taxon>Metazoa</taxon>
        <taxon>Ecdysozoa</taxon>
        <taxon>Arthropoda</taxon>
        <taxon>Crustacea</taxon>
        <taxon>Multicrustacea</taxon>
        <taxon>Malacostraca</taxon>
        <taxon>Eumalacostraca</taxon>
        <taxon>Eucarida</taxon>
        <taxon>Euphausiacea</taxon>
        <taxon>Euphausiidae</taxon>
        <taxon>Meganyctiphanes</taxon>
    </lineage>
</organism>
<gene>
    <name evidence="8" type="ORF">MNOR_LOCUS9930</name>
</gene>
<keyword evidence="6" id="KW-1133">Transmembrane helix</keyword>
<feature type="non-terminal residue" evidence="8">
    <location>
        <position position="1"/>
    </location>
</feature>
<feature type="transmembrane region" description="Helical" evidence="6">
    <location>
        <begin position="31"/>
        <end position="51"/>
    </location>
</feature>
<dbReference type="InterPro" id="IPR027417">
    <property type="entry name" value="P-loop_NTPase"/>
</dbReference>
<evidence type="ECO:0000313" key="9">
    <source>
        <dbReference type="Proteomes" id="UP001497623"/>
    </source>
</evidence>
<dbReference type="AlphaFoldDB" id="A0AAV2QCZ0"/>
<feature type="binding site" evidence="4">
    <location>
        <position position="204"/>
    </location>
    <ligand>
        <name>3'-phosphoadenylyl sulfate</name>
        <dbReference type="ChEBI" id="CHEBI:58339"/>
    </ligand>
</feature>
<protein>
    <recommendedName>
        <fullName evidence="7">Sulfotransferase domain-containing protein</fullName>
    </recommendedName>
</protein>
<keyword evidence="1" id="KW-0808">Transferase</keyword>
<feature type="disulfide bond" evidence="5">
    <location>
        <begin position="315"/>
        <end position="324"/>
    </location>
</feature>
<accession>A0AAV2QCZ0</accession>
<dbReference type="PANTHER" id="PTHR10605">
    <property type="entry name" value="HEPARAN SULFATE SULFOTRANSFERASE"/>
    <property type="match status" value="1"/>
</dbReference>
<name>A0AAV2QCZ0_MEGNR</name>
<feature type="active site" description="For sulfotransferase activity" evidence="3">
    <location>
        <position position="120"/>
    </location>
</feature>
<keyword evidence="5" id="KW-1015">Disulfide bond</keyword>
<evidence type="ECO:0000256" key="6">
    <source>
        <dbReference type="SAM" id="Phobius"/>
    </source>
</evidence>
<dbReference type="Pfam" id="PF00685">
    <property type="entry name" value="Sulfotransfer_1"/>
    <property type="match status" value="1"/>
</dbReference>